<dbReference type="PANTHER" id="PTHR26379:SF483">
    <property type="entry name" value="OS11G0619800 PROTEIN"/>
    <property type="match status" value="1"/>
</dbReference>
<sequence>MMEAHKSELVARAAVVIGIGIVLYSMPRSRAPVVDGGRISVSTIAADMEAGSHELTVSGYSGTKGHGVGNCLRSAPFSVGGHSWCIQYHPDGLDADNAGFISVYVEHAHHGCTGSVIAQVQFHLLDQMGEPVPAYTLTTAKHDFSHDGSSWGFSKYIARVALEGSIVKDDSFRMRFHVTVFKIRAETTAVHFAAAPSADLHRDLGGLLKSELGADVTFMVGGRTFAAHRDVLGAHSPVFKAELFDTMRGKEAADEI</sequence>
<feature type="domain" description="BTB" evidence="3">
    <location>
        <begin position="214"/>
        <end position="256"/>
    </location>
</feature>
<dbReference type="PROSITE" id="PS50097">
    <property type="entry name" value="BTB"/>
    <property type="match status" value="1"/>
</dbReference>
<accession>A0AAQ3PIE0</accession>
<dbReference type="Pfam" id="PF00651">
    <property type="entry name" value="BTB"/>
    <property type="match status" value="1"/>
</dbReference>
<dbReference type="InterPro" id="IPR011333">
    <property type="entry name" value="SKP1/BTB/POZ_sf"/>
</dbReference>
<name>A0AAQ3PIE0_PASNO</name>
<evidence type="ECO:0008006" key="7">
    <source>
        <dbReference type="Google" id="ProtNLM"/>
    </source>
</evidence>
<evidence type="ECO:0000259" key="3">
    <source>
        <dbReference type="PROSITE" id="PS50097"/>
    </source>
</evidence>
<dbReference type="EMBL" id="CP144745">
    <property type="protein sequence ID" value="WVZ50330.1"/>
    <property type="molecule type" value="Genomic_DNA"/>
</dbReference>
<evidence type="ECO:0000259" key="4">
    <source>
        <dbReference type="PROSITE" id="PS50144"/>
    </source>
</evidence>
<keyword evidence="2" id="KW-0812">Transmembrane</keyword>
<comment type="pathway">
    <text evidence="1">Protein modification; protein ubiquitination.</text>
</comment>
<evidence type="ECO:0000256" key="2">
    <source>
        <dbReference type="SAM" id="Phobius"/>
    </source>
</evidence>
<dbReference type="PANTHER" id="PTHR26379">
    <property type="entry name" value="BTB/POZ AND MATH DOMAIN-CONTAINING PROTEIN 1"/>
    <property type="match status" value="1"/>
</dbReference>
<dbReference type="InterPro" id="IPR002083">
    <property type="entry name" value="MATH/TRAF_dom"/>
</dbReference>
<dbReference type="Gene3D" id="2.60.210.10">
    <property type="entry name" value="Apoptosis, Tumor Necrosis Factor Receptor Associated Protein 2, Chain A"/>
    <property type="match status" value="1"/>
</dbReference>
<dbReference type="PROSITE" id="PS50144">
    <property type="entry name" value="MATH"/>
    <property type="match status" value="1"/>
</dbReference>
<feature type="domain" description="MATH" evidence="4">
    <location>
        <begin position="50"/>
        <end position="178"/>
    </location>
</feature>
<evidence type="ECO:0000313" key="6">
    <source>
        <dbReference type="Proteomes" id="UP001341281"/>
    </source>
</evidence>
<keyword evidence="6" id="KW-1185">Reference proteome</keyword>
<evidence type="ECO:0000313" key="5">
    <source>
        <dbReference type="EMBL" id="WVZ50330.1"/>
    </source>
</evidence>
<keyword evidence="2" id="KW-1133">Transmembrane helix</keyword>
<organism evidence="5 6">
    <name type="scientific">Paspalum notatum var. saurae</name>
    <dbReference type="NCBI Taxonomy" id="547442"/>
    <lineage>
        <taxon>Eukaryota</taxon>
        <taxon>Viridiplantae</taxon>
        <taxon>Streptophyta</taxon>
        <taxon>Embryophyta</taxon>
        <taxon>Tracheophyta</taxon>
        <taxon>Spermatophyta</taxon>
        <taxon>Magnoliopsida</taxon>
        <taxon>Liliopsida</taxon>
        <taxon>Poales</taxon>
        <taxon>Poaceae</taxon>
        <taxon>PACMAD clade</taxon>
        <taxon>Panicoideae</taxon>
        <taxon>Andropogonodae</taxon>
        <taxon>Paspaleae</taxon>
        <taxon>Paspalinae</taxon>
        <taxon>Paspalum</taxon>
    </lineage>
</organism>
<dbReference type="Gene3D" id="3.30.710.10">
    <property type="entry name" value="Potassium Channel Kv1.1, Chain A"/>
    <property type="match status" value="1"/>
</dbReference>
<keyword evidence="2" id="KW-0472">Membrane</keyword>
<dbReference type="Proteomes" id="UP001341281">
    <property type="component" value="Chromosome 01"/>
</dbReference>
<feature type="transmembrane region" description="Helical" evidence="2">
    <location>
        <begin position="9"/>
        <end position="26"/>
    </location>
</feature>
<protein>
    <recommendedName>
        <fullName evidence="7">BTB domain-containing protein</fullName>
    </recommendedName>
</protein>
<dbReference type="InterPro" id="IPR045005">
    <property type="entry name" value="BPM1-6"/>
</dbReference>
<reference evidence="5 6" key="1">
    <citation type="submission" date="2024-02" db="EMBL/GenBank/DDBJ databases">
        <title>High-quality chromosome-scale genome assembly of Pensacola bahiagrass (Paspalum notatum Flugge var. saurae).</title>
        <authorList>
            <person name="Vega J.M."/>
            <person name="Podio M."/>
            <person name="Orjuela J."/>
            <person name="Siena L.A."/>
            <person name="Pessino S.C."/>
            <person name="Combes M.C."/>
            <person name="Mariac C."/>
            <person name="Albertini E."/>
            <person name="Pupilli F."/>
            <person name="Ortiz J.P.A."/>
            <person name="Leblanc O."/>
        </authorList>
    </citation>
    <scope>NUCLEOTIDE SEQUENCE [LARGE SCALE GENOMIC DNA]</scope>
    <source>
        <strain evidence="5">R1</strain>
        <tissue evidence="5">Leaf</tissue>
    </source>
</reference>
<dbReference type="InterPro" id="IPR008974">
    <property type="entry name" value="TRAF-like"/>
</dbReference>
<dbReference type="GO" id="GO:0016567">
    <property type="term" value="P:protein ubiquitination"/>
    <property type="evidence" value="ECO:0007669"/>
    <property type="project" value="InterPro"/>
</dbReference>
<proteinExistence type="predicted"/>
<dbReference type="CDD" id="cd00121">
    <property type="entry name" value="MATH"/>
    <property type="match status" value="1"/>
</dbReference>
<gene>
    <name evidence="5" type="ORF">U9M48_001591</name>
</gene>
<dbReference type="InterPro" id="IPR000210">
    <property type="entry name" value="BTB/POZ_dom"/>
</dbReference>
<evidence type="ECO:0000256" key="1">
    <source>
        <dbReference type="ARBA" id="ARBA00004906"/>
    </source>
</evidence>
<dbReference type="Pfam" id="PF22486">
    <property type="entry name" value="MATH_2"/>
    <property type="match status" value="1"/>
</dbReference>
<dbReference type="SUPFAM" id="SSF54695">
    <property type="entry name" value="POZ domain"/>
    <property type="match status" value="1"/>
</dbReference>
<dbReference type="SMART" id="SM00061">
    <property type="entry name" value="MATH"/>
    <property type="match status" value="1"/>
</dbReference>
<dbReference type="SUPFAM" id="SSF49599">
    <property type="entry name" value="TRAF domain-like"/>
    <property type="match status" value="1"/>
</dbReference>
<dbReference type="AlphaFoldDB" id="A0AAQ3PIE0"/>